<dbReference type="GO" id="GO:0033186">
    <property type="term" value="C:CAF-1 complex"/>
    <property type="evidence" value="ECO:0007669"/>
    <property type="project" value="TreeGrafter"/>
</dbReference>
<sequence>MPATTNTYALCLITTRIPHIHAQHFLTPHPRFSKISRLSSQRSTYSMEDPTLLPPIPQKRPLEDDIEPPVSTPVKPVIKSTASTPLSVLSVQTPSPRKSRAPSSTVPNSSVPATASSQPAKRQKLTSQEKEAKTKAREERKAQKEAEDKIKAEQKAQKDEERRKKNEERDEKKRLREEEQQRLEEEKAKKARSQLKLNAFFVKPKTGTSPGQAVVASSESPAASSGSLLPPPSGVITKPVTPSRQKTIVKNAQSDYEQYFLPFNLPTHTILAPTNTFLDSPERMEAARTRLENIIAQRDVCKEHITKDTLKSTFPTWKQRGRKTATIVEVVECVNGSSDHPIDLTADKSTTPKNPLDMLKDIPMKYMHFCKEDVRPPYYGTYTRSYTDREASKLARNPISRTRQDTDYDYDSEAEWEEPEEGEDLDSDGEEDNEDEAEDDMDGFLDDEEDPNVKRRLISGDLVPVSTGLCWEDADRVSRLNDGSDAICTDFKGFSMGFLLDPQMCSIDPFSATYWAPDPGTAAPITTAVKKDSLNSGVMDPPRAPLTHRTMNGMLNALNGPKNPPSGTPGKPAKAKRMIPTEQLDAFKAEIEGKDLTKIGMVEALKKVFPKLPKDAITNTLSVVAARVGPTEKEKRWVVINT</sequence>
<protein>
    <recommendedName>
        <fullName evidence="10">Chromatin assembly factor 1 subunit A</fullName>
    </recommendedName>
</protein>
<dbReference type="OrthoDB" id="79480at2759"/>
<dbReference type="InterPro" id="IPR022043">
    <property type="entry name" value="CAF1A_DD"/>
</dbReference>
<keyword evidence="2" id="KW-0227">DNA damage</keyword>
<evidence type="ECO:0000256" key="2">
    <source>
        <dbReference type="ARBA" id="ARBA00022763"/>
    </source>
</evidence>
<dbReference type="PANTHER" id="PTHR15272">
    <property type="entry name" value="CHROMATIN ASSEMBLY FACTOR 1 SUBUNIT A CAF-1 SUBUNIT A"/>
    <property type="match status" value="1"/>
</dbReference>
<feature type="region of interest" description="Disordered" evidence="5">
    <location>
        <begin position="393"/>
        <end position="452"/>
    </location>
</feature>
<dbReference type="GO" id="GO:0006334">
    <property type="term" value="P:nucleosome assembly"/>
    <property type="evidence" value="ECO:0007669"/>
    <property type="project" value="TreeGrafter"/>
</dbReference>
<dbReference type="Pfam" id="PF21796">
    <property type="entry name" value="Cac1_C"/>
    <property type="match status" value="1"/>
</dbReference>
<dbReference type="Pfam" id="PF12253">
    <property type="entry name" value="CAF1A_dimeriz"/>
    <property type="match status" value="1"/>
</dbReference>
<feature type="domain" description="Chromatin assembly factor 1 subunit A dimerization" evidence="6">
    <location>
        <begin position="365"/>
        <end position="440"/>
    </location>
</feature>
<evidence type="ECO:0000256" key="3">
    <source>
        <dbReference type="ARBA" id="ARBA00023204"/>
    </source>
</evidence>
<evidence type="ECO:0000256" key="1">
    <source>
        <dbReference type="ARBA" id="ARBA00004123"/>
    </source>
</evidence>
<feature type="compositionally biased region" description="Polar residues" evidence="5">
    <location>
        <begin position="80"/>
        <end position="120"/>
    </location>
</feature>
<evidence type="ECO:0000313" key="8">
    <source>
        <dbReference type="EMBL" id="KAF1835352.1"/>
    </source>
</evidence>
<proteinExistence type="predicted"/>
<dbReference type="GO" id="GO:0006260">
    <property type="term" value="P:DNA replication"/>
    <property type="evidence" value="ECO:0007669"/>
    <property type="project" value="UniProtKB-KW"/>
</dbReference>
<dbReference type="PANTHER" id="PTHR15272:SF0">
    <property type="entry name" value="CHROMATIN ASSEMBLY FACTOR 1 SUBUNIT A"/>
    <property type="match status" value="1"/>
</dbReference>
<dbReference type="InterPro" id="IPR048800">
    <property type="entry name" value="Cac1-like_C"/>
</dbReference>
<feature type="region of interest" description="Disordered" evidence="5">
    <location>
        <begin position="203"/>
        <end position="242"/>
    </location>
</feature>
<organism evidence="8 9">
    <name type="scientific">Decorospora gaudefroyi</name>
    <dbReference type="NCBI Taxonomy" id="184978"/>
    <lineage>
        <taxon>Eukaryota</taxon>
        <taxon>Fungi</taxon>
        <taxon>Dikarya</taxon>
        <taxon>Ascomycota</taxon>
        <taxon>Pezizomycotina</taxon>
        <taxon>Dothideomycetes</taxon>
        <taxon>Pleosporomycetidae</taxon>
        <taxon>Pleosporales</taxon>
        <taxon>Pleosporineae</taxon>
        <taxon>Pleosporaceae</taxon>
        <taxon>Decorospora</taxon>
    </lineage>
</organism>
<feature type="region of interest" description="Disordered" evidence="5">
    <location>
        <begin position="37"/>
        <end position="191"/>
    </location>
</feature>
<accession>A0A6A5KIE8</accession>
<dbReference type="EMBL" id="ML975288">
    <property type="protein sequence ID" value="KAF1835352.1"/>
    <property type="molecule type" value="Genomic_DNA"/>
</dbReference>
<comment type="subcellular location">
    <subcellularLocation>
        <location evidence="1">Nucleus</location>
    </subcellularLocation>
</comment>
<keyword evidence="3" id="KW-0234">DNA repair</keyword>
<dbReference type="Proteomes" id="UP000800040">
    <property type="component" value="Unassembled WGS sequence"/>
</dbReference>
<evidence type="ECO:0000259" key="6">
    <source>
        <dbReference type="Pfam" id="PF12253"/>
    </source>
</evidence>
<feature type="compositionally biased region" description="Acidic residues" evidence="5">
    <location>
        <begin position="407"/>
        <end position="450"/>
    </location>
</feature>
<dbReference type="CDD" id="cd22249">
    <property type="entry name" value="UDM1_RNF168_RNF169-like"/>
    <property type="match status" value="1"/>
</dbReference>
<feature type="compositionally biased region" description="Basic and acidic residues" evidence="5">
    <location>
        <begin position="127"/>
        <end position="188"/>
    </location>
</feature>
<evidence type="ECO:0000313" key="9">
    <source>
        <dbReference type="Proteomes" id="UP000800040"/>
    </source>
</evidence>
<feature type="compositionally biased region" description="Polar residues" evidence="5">
    <location>
        <begin position="37"/>
        <end position="46"/>
    </location>
</feature>
<dbReference type="GO" id="GO:0006281">
    <property type="term" value="P:DNA repair"/>
    <property type="evidence" value="ECO:0007669"/>
    <property type="project" value="UniProtKB-KW"/>
</dbReference>
<evidence type="ECO:0000256" key="4">
    <source>
        <dbReference type="ARBA" id="ARBA00023242"/>
    </source>
</evidence>
<feature type="domain" description="Chromatin assembly factor 1 subunit Cac1-like C-terminal" evidence="7">
    <location>
        <begin position="584"/>
        <end position="639"/>
    </location>
</feature>
<evidence type="ECO:0008006" key="10">
    <source>
        <dbReference type="Google" id="ProtNLM"/>
    </source>
</evidence>
<feature type="compositionally biased region" description="Low complexity" evidence="5">
    <location>
        <begin position="213"/>
        <end position="228"/>
    </location>
</feature>
<name>A0A6A5KIE8_9PLEO</name>
<evidence type="ECO:0000256" key="5">
    <source>
        <dbReference type="SAM" id="MobiDB-lite"/>
    </source>
</evidence>
<keyword evidence="4" id="KW-0539">Nucleus</keyword>
<evidence type="ECO:0000259" key="7">
    <source>
        <dbReference type="Pfam" id="PF21796"/>
    </source>
</evidence>
<gene>
    <name evidence="8" type="ORF">BDW02DRAFT_568087</name>
</gene>
<keyword evidence="9" id="KW-1185">Reference proteome</keyword>
<reference evidence="8" key="1">
    <citation type="submission" date="2020-01" db="EMBL/GenBank/DDBJ databases">
        <authorList>
            <consortium name="DOE Joint Genome Institute"/>
            <person name="Haridas S."/>
            <person name="Albert R."/>
            <person name="Binder M."/>
            <person name="Bloem J."/>
            <person name="Labutti K."/>
            <person name="Salamov A."/>
            <person name="Andreopoulos B."/>
            <person name="Baker S.E."/>
            <person name="Barry K."/>
            <person name="Bills G."/>
            <person name="Bluhm B.H."/>
            <person name="Cannon C."/>
            <person name="Castanera R."/>
            <person name="Culley D.E."/>
            <person name="Daum C."/>
            <person name="Ezra D."/>
            <person name="Gonzalez J.B."/>
            <person name="Henrissat B."/>
            <person name="Kuo A."/>
            <person name="Liang C."/>
            <person name="Lipzen A."/>
            <person name="Lutzoni F."/>
            <person name="Magnuson J."/>
            <person name="Mondo S."/>
            <person name="Nolan M."/>
            <person name="Ohm R."/>
            <person name="Pangilinan J."/>
            <person name="Park H.-J."/>
            <person name="Ramirez L."/>
            <person name="Alfaro M."/>
            <person name="Sun H."/>
            <person name="Tritt A."/>
            <person name="Yoshinaga Y."/>
            <person name="Zwiers L.-H."/>
            <person name="Turgeon B.G."/>
            <person name="Goodwin S.B."/>
            <person name="Spatafora J.W."/>
            <person name="Crous P.W."/>
            <person name="Grigoriev I.V."/>
        </authorList>
    </citation>
    <scope>NUCLEOTIDE SEQUENCE</scope>
    <source>
        <strain evidence="8">P77</strain>
    </source>
</reference>
<dbReference type="GO" id="GO:0005634">
    <property type="term" value="C:nucleus"/>
    <property type="evidence" value="ECO:0007669"/>
    <property type="project" value="UniProtKB-SubCell"/>
</dbReference>
<dbReference type="AlphaFoldDB" id="A0A6A5KIE8"/>